<dbReference type="RefSeq" id="WP_183927636.1">
    <property type="nucleotide sequence ID" value="NZ_JACIGM010000011.1"/>
</dbReference>
<feature type="region of interest" description="Disordered" evidence="1">
    <location>
        <begin position="1"/>
        <end position="26"/>
    </location>
</feature>
<dbReference type="AlphaFoldDB" id="A0A7W6WGH6"/>
<sequence length="78" mass="8568">MPQVSGRREATSAIEFDQAPHRAKPQPKRLVVAPLSGHFATRPRGTVETFSHPPLLYHRLARRAPGGAFAGRVDLKTT</sequence>
<dbReference type="EMBL" id="JACIGM010000011">
    <property type="protein sequence ID" value="MBB4276995.1"/>
    <property type="molecule type" value="Genomic_DNA"/>
</dbReference>
<evidence type="ECO:0000313" key="2">
    <source>
        <dbReference type="EMBL" id="MBB4276995.1"/>
    </source>
</evidence>
<comment type="caution">
    <text evidence="2">The sequence shown here is derived from an EMBL/GenBank/DDBJ whole genome shotgun (WGS) entry which is preliminary data.</text>
</comment>
<feature type="compositionally biased region" description="Basic and acidic residues" evidence="1">
    <location>
        <begin position="1"/>
        <end position="10"/>
    </location>
</feature>
<evidence type="ECO:0000256" key="1">
    <source>
        <dbReference type="SAM" id="MobiDB-lite"/>
    </source>
</evidence>
<dbReference type="Proteomes" id="UP000533641">
    <property type="component" value="Unassembled WGS sequence"/>
</dbReference>
<gene>
    <name evidence="2" type="ORF">GGE12_004793</name>
</gene>
<name>A0A7W6WGH6_9HYPH</name>
<evidence type="ECO:0000313" key="3">
    <source>
        <dbReference type="Proteomes" id="UP000533641"/>
    </source>
</evidence>
<accession>A0A7W6WGH6</accession>
<organism evidence="2 3">
    <name type="scientific">Rhizobium mongolense</name>
    <dbReference type="NCBI Taxonomy" id="57676"/>
    <lineage>
        <taxon>Bacteria</taxon>
        <taxon>Pseudomonadati</taxon>
        <taxon>Pseudomonadota</taxon>
        <taxon>Alphaproteobacteria</taxon>
        <taxon>Hyphomicrobiales</taxon>
        <taxon>Rhizobiaceae</taxon>
        <taxon>Rhizobium/Agrobacterium group</taxon>
        <taxon>Rhizobium</taxon>
    </lineage>
</organism>
<proteinExistence type="predicted"/>
<protein>
    <submittedName>
        <fullName evidence="2">Poly-beta-hydroxyalkanoate depolymerase</fullName>
    </submittedName>
</protein>
<reference evidence="2 3" key="1">
    <citation type="submission" date="2020-08" db="EMBL/GenBank/DDBJ databases">
        <title>Genomic Encyclopedia of Type Strains, Phase IV (KMG-V): Genome sequencing to study the core and pangenomes of soil and plant-associated prokaryotes.</title>
        <authorList>
            <person name="Whitman W."/>
        </authorList>
    </citation>
    <scope>NUCLEOTIDE SEQUENCE [LARGE SCALE GENOMIC DNA]</scope>
    <source>
        <strain evidence="2 3">SEMIA 402</strain>
    </source>
</reference>